<keyword evidence="3" id="KW-0396">Initiation factor</keyword>
<keyword evidence="3" id="KW-0648">Protein biosynthesis</keyword>
<reference evidence="3 4" key="1">
    <citation type="submission" date="2021-03" db="EMBL/GenBank/DDBJ databases">
        <title>Five novel Rahnella species.</title>
        <authorList>
            <person name="Brady C."/>
            <person name="Asselin J."/>
            <person name="Beer S."/>
            <person name="Bruberg M.B."/>
            <person name="Crampton B."/>
            <person name="Venter S."/>
            <person name="Arnold D."/>
            <person name="Denman S."/>
        </authorList>
    </citation>
    <scope>NUCLEOTIDE SEQUENCE [LARGE SCALE GENOMIC DNA]</scope>
    <source>
        <strain evidence="3 4">L72c</strain>
    </source>
</reference>
<feature type="region of interest" description="Disordered" evidence="1">
    <location>
        <begin position="231"/>
        <end position="250"/>
    </location>
</feature>
<dbReference type="GO" id="GO:0003743">
    <property type="term" value="F:translation initiation factor activity"/>
    <property type="evidence" value="ECO:0007669"/>
    <property type="project" value="UniProtKB-KW"/>
</dbReference>
<dbReference type="InterPro" id="IPR041599">
    <property type="entry name" value="Gp138_N"/>
</dbReference>
<evidence type="ECO:0000256" key="1">
    <source>
        <dbReference type="SAM" id="MobiDB-lite"/>
    </source>
</evidence>
<dbReference type="EMBL" id="JAFMOU010000072">
    <property type="protein sequence ID" value="MBU9837523.1"/>
    <property type="molecule type" value="Genomic_DNA"/>
</dbReference>
<dbReference type="Proteomes" id="UP000699865">
    <property type="component" value="Unassembled WGS sequence"/>
</dbReference>
<keyword evidence="4" id="KW-1185">Reference proteome</keyword>
<evidence type="ECO:0000313" key="3">
    <source>
        <dbReference type="EMBL" id="MBU9837523.1"/>
    </source>
</evidence>
<gene>
    <name evidence="3" type="ORF">J1786_22255</name>
</gene>
<accession>A0ABS6L7D3</accession>
<sequence length="250" mass="26594">MAVSDQVRTGDLAEVLKTERNKINNQLRVAMPGIIQSFDPESVTCVVQPAIRYVQTDNDGNQSTNDYPLLLDVPVIFPRGGGVTLTFPVKAGDECLVIFSDRCIDFWWQSGGVQEPVDPRQHDLSDAFAIVGPQSQAQKISGISTNTAQMRSDDGSTYFELNPDTQTINIFAPGGFNVTAPQSTFSAAVTIHGLLTWMGGMVGTIASGTAATITGAIKFIGSLTSNGKDISDQHTHGGVQTGSGNTDKVN</sequence>
<name>A0ABS6L7D3_9GAMM</name>
<proteinExistence type="predicted"/>
<evidence type="ECO:0000259" key="2">
    <source>
        <dbReference type="Pfam" id="PF18352"/>
    </source>
</evidence>
<protein>
    <submittedName>
        <fullName evidence="3">Translation initiation factor IF-2</fullName>
    </submittedName>
</protein>
<organism evidence="3 4">
    <name type="scientific">Rahnella perminowiae</name>
    <dbReference type="NCBI Taxonomy" id="2816244"/>
    <lineage>
        <taxon>Bacteria</taxon>
        <taxon>Pseudomonadati</taxon>
        <taxon>Pseudomonadota</taxon>
        <taxon>Gammaproteobacteria</taxon>
        <taxon>Enterobacterales</taxon>
        <taxon>Yersiniaceae</taxon>
        <taxon>Rahnella</taxon>
    </lineage>
</organism>
<feature type="domain" description="Phage protein Gp138 N-terminal" evidence="2">
    <location>
        <begin position="31"/>
        <end position="132"/>
    </location>
</feature>
<dbReference type="RefSeq" id="WP_217139261.1">
    <property type="nucleotide sequence ID" value="NZ_JAFMOU010000072.1"/>
</dbReference>
<dbReference type="Pfam" id="PF18352">
    <property type="entry name" value="Gp138_N"/>
    <property type="match status" value="1"/>
</dbReference>
<comment type="caution">
    <text evidence="3">The sequence shown here is derived from an EMBL/GenBank/DDBJ whole genome shotgun (WGS) entry which is preliminary data.</text>
</comment>
<evidence type="ECO:0000313" key="4">
    <source>
        <dbReference type="Proteomes" id="UP000699865"/>
    </source>
</evidence>